<keyword evidence="3" id="KW-1185">Reference proteome</keyword>
<dbReference type="AlphaFoldDB" id="A0A6A2XU82"/>
<feature type="compositionally biased region" description="Basic and acidic residues" evidence="1">
    <location>
        <begin position="106"/>
        <end position="118"/>
    </location>
</feature>
<feature type="region of interest" description="Disordered" evidence="1">
    <location>
        <begin position="106"/>
        <end position="141"/>
    </location>
</feature>
<protein>
    <submittedName>
        <fullName evidence="2">PAS/LOV protein B isoform 1</fullName>
    </submittedName>
</protein>
<accession>A0A6A2XU82</accession>
<name>A0A6A2XU82_HIBSY</name>
<proteinExistence type="predicted"/>
<dbReference type="PANTHER" id="PTHR36034:SF2">
    <property type="entry name" value="EXPRESSED PROTEIN"/>
    <property type="match status" value="1"/>
</dbReference>
<dbReference type="EMBL" id="VEPZ02001331">
    <property type="protein sequence ID" value="KAE8679193.1"/>
    <property type="molecule type" value="Genomic_DNA"/>
</dbReference>
<organism evidence="2 3">
    <name type="scientific">Hibiscus syriacus</name>
    <name type="common">Rose of Sharon</name>
    <dbReference type="NCBI Taxonomy" id="106335"/>
    <lineage>
        <taxon>Eukaryota</taxon>
        <taxon>Viridiplantae</taxon>
        <taxon>Streptophyta</taxon>
        <taxon>Embryophyta</taxon>
        <taxon>Tracheophyta</taxon>
        <taxon>Spermatophyta</taxon>
        <taxon>Magnoliopsida</taxon>
        <taxon>eudicotyledons</taxon>
        <taxon>Gunneridae</taxon>
        <taxon>Pentapetalae</taxon>
        <taxon>rosids</taxon>
        <taxon>malvids</taxon>
        <taxon>Malvales</taxon>
        <taxon>Malvaceae</taxon>
        <taxon>Malvoideae</taxon>
        <taxon>Hibiscus</taxon>
    </lineage>
</organism>
<gene>
    <name evidence="2" type="ORF">F3Y22_tig00111402pilonHSYRG00962</name>
</gene>
<reference evidence="2" key="1">
    <citation type="submission" date="2019-09" db="EMBL/GenBank/DDBJ databases">
        <title>Draft genome information of white flower Hibiscus syriacus.</title>
        <authorList>
            <person name="Kim Y.-M."/>
        </authorList>
    </citation>
    <scope>NUCLEOTIDE SEQUENCE [LARGE SCALE GENOMIC DNA]</scope>
    <source>
        <strain evidence="2">YM2019G1</strain>
    </source>
</reference>
<dbReference type="PANTHER" id="PTHR36034">
    <property type="entry name" value="EXPRESSED PROTEIN"/>
    <property type="match status" value="1"/>
</dbReference>
<dbReference type="Proteomes" id="UP000436088">
    <property type="component" value="Unassembled WGS sequence"/>
</dbReference>
<evidence type="ECO:0000313" key="2">
    <source>
        <dbReference type="EMBL" id="KAE8679193.1"/>
    </source>
</evidence>
<evidence type="ECO:0000256" key="1">
    <source>
        <dbReference type="SAM" id="MobiDB-lite"/>
    </source>
</evidence>
<sequence>MPESSYVPKSLKSLERLMVEDPFPEYPTVENHGQGNGFLGKNFDVASDKNASVIPSHTDVTEEDEWIIIPHRALPDDWNHATDVRLLRSLDRSFVFPVMSKSGIRKDAKKQNLNKKGETNSVAGGEEVNHGERGEPLWSKKCAPQTASDSSEIDSQWSVQNETKNTAKNISSLTAVIDRGNLGANVSGGAARGTVKCSSLSNGDIVVLLQVNVGIGFLRDPVIEILLLQSTSFDEQLAPIANFIFFIPTSGLGCTHLWLQIRVPLGRIPAQSTTTIKMELLPLTDGIITLDSLRIDAKEKGRTYIPDHSPMINATTSISTGII</sequence>
<evidence type="ECO:0000313" key="3">
    <source>
        <dbReference type="Proteomes" id="UP000436088"/>
    </source>
</evidence>
<comment type="caution">
    <text evidence="2">The sequence shown here is derived from an EMBL/GenBank/DDBJ whole genome shotgun (WGS) entry which is preliminary data.</text>
</comment>